<evidence type="ECO:0000256" key="5">
    <source>
        <dbReference type="ARBA" id="ARBA00022842"/>
    </source>
</evidence>
<evidence type="ECO:0000256" key="3">
    <source>
        <dbReference type="ARBA" id="ARBA00022679"/>
    </source>
</evidence>
<sequence length="393" mass="44198">ILYSYSMEVAKVLHMNGGIGEASYAKNSLITKKVILMTKSIRDEAITALYRSLSPETMCIADLGCSSGPNTFLAISGLIKTIYEECKSNGQKQSPEFHVFLNDLPGNDFNTIFRSLPAFYEDLRKQMRDGFDPNCFITGVAGSFYTRLFPSKSLHFVHSSYGLQWISQVPDGIEDNKGNIYVSRTSPPTVVKAYYEQYERDFVTFLKYRSKELVKGGRMILTMLGRKNEDLYSKGCYYVLEPLAMALKELVAMGLTEEEKVNSFNIPIYNPSPAEVKYVVEKEGSFTIDVLETSELCIDVSDESCGNTGQSAEQNDSHLCRVQEMITPQDCSNGEYNAAHCLRAVTEPLLVSHFGTELNMDQVFNKCREIIVNCMAKEKTTFTNVIISMTKRN</sequence>
<protein>
    <submittedName>
        <fullName evidence="6">S-adenosyl-L-methionine:benzoic acid/salicylic acid carboxyl methyltransferase</fullName>
    </submittedName>
</protein>
<proteinExistence type="evidence at transcript level"/>
<dbReference type="AlphaFoldDB" id="H9BID1"/>
<dbReference type="InterPro" id="IPR042086">
    <property type="entry name" value="MeTrfase_capping"/>
</dbReference>
<dbReference type="InterPro" id="IPR029063">
    <property type="entry name" value="SAM-dependent_MTases_sf"/>
</dbReference>
<evidence type="ECO:0000256" key="2">
    <source>
        <dbReference type="ARBA" id="ARBA00022603"/>
    </source>
</evidence>
<evidence type="ECO:0000313" key="6">
    <source>
        <dbReference type="EMBL" id="AFD28989.1"/>
    </source>
</evidence>
<feature type="non-terminal residue" evidence="6">
    <location>
        <position position="1"/>
    </location>
</feature>
<dbReference type="Gene3D" id="3.40.50.150">
    <property type="entry name" value="Vaccinia Virus protein VP39"/>
    <property type="match status" value="1"/>
</dbReference>
<dbReference type="GO" id="GO:0008168">
    <property type="term" value="F:methyltransferase activity"/>
    <property type="evidence" value="ECO:0007669"/>
    <property type="project" value="UniProtKB-KW"/>
</dbReference>
<dbReference type="SUPFAM" id="SSF53335">
    <property type="entry name" value="S-adenosyl-L-methionine-dependent methyltransferases"/>
    <property type="match status" value="1"/>
</dbReference>
<evidence type="ECO:0000256" key="4">
    <source>
        <dbReference type="ARBA" id="ARBA00022723"/>
    </source>
</evidence>
<name>H9BID1_NICAT</name>
<keyword evidence="4" id="KW-0479">Metal-binding</keyword>
<keyword evidence="5" id="KW-0460">Magnesium</keyword>
<keyword evidence="3 6" id="KW-0808">Transferase</keyword>
<dbReference type="GO" id="GO:0046872">
    <property type="term" value="F:metal ion binding"/>
    <property type="evidence" value="ECO:0007669"/>
    <property type="project" value="UniProtKB-KW"/>
</dbReference>
<keyword evidence="2 6" id="KW-0489">Methyltransferase</keyword>
<dbReference type="PANTHER" id="PTHR31009">
    <property type="entry name" value="S-ADENOSYL-L-METHIONINE:CARBOXYL METHYLTRANSFERASE FAMILY PROTEIN"/>
    <property type="match status" value="1"/>
</dbReference>
<dbReference type="InterPro" id="IPR005299">
    <property type="entry name" value="MeTrfase_7"/>
</dbReference>
<dbReference type="GO" id="GO:0032259">
    <property type="term" value="P:methylation"/>
    <property type="evidence" value="ECO:0007669"/>
    <property type="project" value="UniProtKB-KW"/>
</dbReference>
<comment type="similarity">
    <text evidence="1">Belongs to the methyltransferase superfamily. Type-7 methyltransferase family.</text>
</comment>
<evidence type="ECO:0000256" key="1">
    <source>
        <dbReference type="ARBA" id="ARBA00007967"/>
    </source>
</evidence>
<dbReference type="EMBL" id="JQ028692">
    <property type="protein sequence ID" value="AFD28989.1"/>
    <property type="molecule type" value="mRNA"/>
</dbReference>
<dbReference type="Gene3D" id="1.10.1200.270">
    <property type="entry name" value="Methyltransferase, alpha-helical capping domain"/>
    <property type="match status" value="1"/>
</dbReference>
<reference evidence="6" key="1">
    <citation type="journal article" date="2012" name="BMC Plant Biol.">
        <title>RNAi-mediated silencing of the HD-Zip gene HD20 in Nicotiana attenuata affects benzyl acetone emission from corollas via ABA levels and the expression of metabolic genes.</title>
        <authorList>
            <person name="Re D.A."/>
            <person name="Raud B."/>
            <person name="Chan R.L."/>
            <person name="Baldwin I.T."/>
            <person name="Bonaventure G."/>
        </authorList>
    </citation>
    <scope>NUCLEOTIDE SEQUENCE</scope>
</reference>
<organism evidence="6">
    <name type="scientific">Nicotiana attenuata</name>
    <name type="common">Coyote tobacco</name>
    <dbReference type="NCBI Taxonomy" id="49451"/>
    <lineage>
        <taxon>Eukaryota</taxon>
        <taxon>Viridiplantae</taxon>
        <taxon>Streptophyta</taxon>
        <taxon>Embryophyta</taxon>
        <taxon>Tracheophyta</taxon>
        <taxon>Spermatophyta</taxon>
        <taxon>Magnoliopsida</taxon>
        <taxon>eudicotyledons</taxon>
        <taxon>Gunneridae</taxon>
        <taxon>Pentapetalae</taxon>
        <taxon>asterids</taxon>
        <taxon>lamiids</taxon>
        <taxon>Solanales</taxon>
        <taxon>Solanaceae</taxon>
        <taxon>Nicotianoideae</taxon>
        <taxon>Nicotianeae</taxon>
        <taxon>Nicotiana</taxon>
    </lineage>
</organism>
<accession>H9BID1</accession>
<dbReference type="Pfam" id="PF03492">
    <property type="entry name" value="Methyltransf_7"/>
    <property type="match status" value="1"/>
</dbReference>